<dbReference type="InterPro" id="IPR011009">
    <property type="entry name" value="Kinase-like_dom_sf"/>
</dbReference>
<dbReference type="NCBIfam" id="TIGR02906">
    <property type="entry name" value="spore_CotS"/>
    <property type="match status" value="1"/>
</dbReference>
<name>A0A1G9GK04_CLOCO</name>
<dbReference type="Gene3D" id="3.30.200.20">
    <property type="entry name" value="Phosphorylase Kinase, domain 1"/>
    <property type="match status" value="1"/>
</dbReference>
<dbReference type="RefSeq" id="WP_174209071.1">
    <property type="nucleotide sequence ID" value="NZ_FNGL01000004.1"/>
</dbReference>
<dbReference type="Proteomes" id="UP000198811">
    <property type="component" value="Unassembled WGS sequence"/>
</dbReference>
<evidence type="ECO:0000313" key="1">
    <source>
        <dbReference type="EMBL" id="SDL01001.1"/>
    </source>
</evidence>
<dbReference type="PANTHER" id="PTHR39179">
    <property type="entry name" value="SPORE COAT PROTEIN I"/>
    <property type="match status" value="1"/>
</dbReference>
<organism evidence="2 4">
    <name type="scientific">Clostridium cochlearium</name>
    <dbReference type="NCBI Taxonomy" id="1494"/>
    <lineage>
        <taxon>Bacteria</taxon>
        <taxon>Bacillati</taxon>
        <taxon>Bacillota</taxon>
        <taxon>Clostridia</taxon>
        <taxon>Eubacteriales</taxon>
        <taxon>Clostridiaceae</taxon>
        <taxon>Clostridium</taxon>
    </lineage>
</organism>
<evidence type="ECO:0000313" key="3">
    <source>
        <dbReference type="Proteomes" id="UP000198811"/>
    </source>
</evidence>
<dbReference type="SUPFAM" id="SSF56112">
    <property type="entry name" value="Protein kinase-like (PK-like)"/>
    <property type="match status" value="1"/>
</dbReference>
<dbReference type="Gene3D" id="3.90.1200.10">
    <property type="match status" value="1"/>
</dbReference>
<gene>
    <name evidence="2" type="primary">cotI_1</name>
    <name evidence="2" type="ORF">NCTC13028_00310</name>
    <name evidence="1" type="ORF">SAMN05216497_104117</name>
</gene>
<dbReference type="PANTHER" id="PTHR39179:SF1">
    <property type="entry name" value="SPORE COAT PROTEIN I"/>
    <property type="match status" value="1"/>
</dbReference>
<dbReference type="AlphaFoldDB" id="A0A1G9GK04"/>
<dbReference type="EMBL" id="FNGL01000004">
    <property type="protein sequence ID" value="SDL01001.1"/>
    <property type="molecule type" value="Genomic_DNA"/>
</dbReference>
<keyword evidence="3" id="KW-1185">Reference proteome</keyword>
<dbReference type="InterPro" id="IPR014255">
    <property type="entry name" value="Spore_coat_CotS"/>
</dbReference>
<sequence>MGDRKLLNDESRITKKEKNFIKKILKNYKLQVLDVKRVRSVYKLKTDIGNICLKQIRKSRKKPINGSILVEELNKHGFPYTAKYLKTSKGHLFVKHNKSYYYVTEWINGHECDLNDIEEARKCMKLLANFHITTLKIDGSKLKLRNNLKNWPKIFSNKLNELQYFKYIIENKRQVTNFDSLYNSVIDDFYNIGIASMNLLNSSDYYSLSKNANSKKSICHDSIYYQNIIKKGNDYYLIDLDSIKIDLHINDLGKVIRRLMFKKEYGWDFNKAKELIEAYSSVNPLSHSHLEAMLCIIVFPHKFWKLGKQRYIKKKHWNEKKYIKKLNKLIQFDSPQQKFIKDYIEYLAQ</sequence>
<proteinExistence type="predicted"/>
<dbReference type="EMBL" id="UAWC01000001">
    <property type="protein sequence ID" value="SQB33317.1"/>
    <property type="molecule type" value="Genomic_DNA"/>
</dbReference>
<accession>A0A1G9GK04</accession>
<dbReference type="InterPro" id="IPR047175">
    <property type="entry name" value="CotS-like"/>
</dbReference>
<dbReference type="GO" id="GO:0042601">
    <property type="term" value="C:endospore-forming forespore"/>
    <property type="evidence" value="ECO:0007669"/>
    <property type="project" value="TreeGrafter"/>
</dbReference>
<evidence type="ECO:0000313" key="2">
    <source>
        <dbReference type="EMBL" id="SQB33317.1"/>
    </source>
</evidence>
<reference evidence="2 4" key="2">
    <citation type="submission" date="2018-06" db="EMBL/GenBank/DDBJ databases">
        <authorList>
            <consortium name="Pathogen Informatics"/>
            <person name="Doyle S."/>
        </authorList>
    </citation>
    <scope>NUCLEOTIDE SEQUENCE [LARGE SCALE GENOMIC DNA]</scope>
    <source>
        <strain evidence="2 4">NCTC13028</strain>
    </source>
</reference>
<protein>
    <submittedName>
        <fullName evidence="2">Spore coat protein S</fullName>
    </submittedName>
    <submittedName>
        <fullName evidence="1">Spore coat protein, CotS family</fullName>
    </submittedName>
</protein>
<keyword evidence="2" id="KW-0167">Capsid protein</keyword>
<dbReference type="STRING" id="1494.SAMN05216497_104117"/>
<keyword evidence="2" id="KW-0946">Virion</keyword>
<reference evidence="1 3" key="1">
    <citation type="submission" date="2016-10" db="EMBL/GenBank/DDBJ databases">
        <authorList>
            <person name="Varghese N."/>
            <person name="Submissions S."/>
        </authorList>
    </citation>
    <scope>NUCLEOTIDE SEQUENCE [LARGE SCALE GENOMIC DNA]</scope>
    <source>
        <strain evidence="1 3">NLAE-zl-C224</strain>
    </source>
</reference>
<evidence type="ECO:0000313" key="4">
    <source>
        <dbReference type="Proteomes" id="UP000250223"/>
    </source>
</evidence>
<dbReference type="Proteomes" id="UP000250223">
    <property type="component" value="Unassembled WGS sequence"/>
</dbReference>